<dbReference type="SUPFAM" id="SSF53474">
    <property type="entry name" value="alpha/beta-Hydrolases"/>
    <property type="match status" value="1"/>
</dbReference>
<dbReference type="InterPro" id="IPR052382">
    <property type="entry name" value="ABHD10_acyl-thioesterase"/>
</dbReference>
<evidence type="ECO:0000256" key="1">
    <source>
        <dbReference type="ARBA" id="ARBA00012423"/>
    </source>
</evidence>
<protein>
    <recommendedName>
        <fullName evidence="5">Palmitoyl-protein thioesterase ABHD10, mitochondrial</fullName>
        <ecNumber evidence="4">3.1.1.93</ecNumber>
        <ecNumber evidence="1">3.1.2.22</ecNumber>
    </recommendedName>
    <alternativeName>
        <fullName evidence="7">Acyl-protein thioesterase ABHD10</fullName>
    </alternativeName>
    <alternativeName>
        <fullName evidence="8">Alpha/beta hydrolase domain-containing protein 10</fullName>
    </alternativeName>
    <alternativeName>
        <fullName evidence="6">Mycophenolic acid acyl-glucuronide esterase, mitochondrial</fullName>
    </alternativeName>
</protein>
<evidence type="ECO:0000256" key="8">
    <source>
        <dbReference type="ARBA" id="ARBA00042704"/>
    </source>
</evidence>
<evidence type="ECO:0000256" key="10">
    <source>
        <dbReference type="ARBA" id="ARBA00047409"/>
    </source>
</evidence>
<accession>A0A2I8VQS7</accession>
<evidence type="ECO:0000256" key="3">
    <source>
        <dbReference type="ARBA" id="ARBA00022946"/>
    </source>
</evidence>
<evidence type="ECO:0000256" key="9">
    <source>
        <dbReference type="ARBA" id="ARBA00046047"/>
    </source>
</evidence>
<keyword evidence="2 13" id="KW-0378">Hydrolase</keyword>
<keyword evidence="14" id="KW-1185">Reference proteome</keyword>
<dbReference type="GO" id="GO:0102390">
    <property type="term" value="F:mycophenolic acid acyl-glucuronide esterase activity"/>
    <property type="evidence" value="ECO:0007669"/>
    <property type="project" value="UniProtKB-EC"/>
</dbReference>
<sequence>MPTTHAVTTDTGERLAAVHHAPETAGTETWLVFCHGFVSDKSGSYEGRCARAAEEGYHAVRFDFRGCGESAGEFVDQTLRSKVADLRAVLAHFDAPSYALVGSSFGAKTAFHAAVDSDRRIRAVAGRAPLTYNRTFDGMRAVVEREGEFTYDTGHTVDERFFADFERYAFDDVTDELTVPVALFHGADDESVAPGDSLDATAAFDVSVLLQVLAGEGHRFSRPAEVRFRRQLFDWLALTLAERE</sequence>
<name>A0A2I8VQS7_9EURY</name>
<dbReference type="EC" id="3.1.2.22" evidence="1"/>
<reference evidence="13 14" key="1">
    <citation type="submission" date="2018-01" db="EMBL/GenBank/DDBJ databases">
        <title>Complete genome sequence of Salinigranum rubrum GX10T, an extremely halophilic archaeon isolated from a marine solar saltern.</title>
        <authorList>
            <person name="Han S."/>
        </authorList>
    </citation>
    <scope>NUCLEOTIDE SEQUENCE [LARGE SCALE GENOMIC DNA]</scope>
    <source>
        <strain evidence="13 14">GX10</strain>
    </source>
</reference>
<evidence type="ECO:0000256" key="4">
    <source>
        <dbReference type="ARBA" id="ARBA00039132"/>
    </source>
</evidence>
<comment type="catalytic activity">
    <reaction evidence="10">
        <text>S-hexadecanoyl-L-cysteinyl-[protein] + H2O = L-cysteinyl-[protein] + hexadecanoate + H(+)</text>
        <dbReference type="Rhea" id="RHEA:19233"/>
        <dbReference type="Rhea" id="RHEA-COMP:10131"/>
        <dbReference type="Rhea" id="RHEA-COMP:11032"/>
        <dbReference type="ChEBI" id="CHEBI:7896"/>
        <dbReference type="ChEBI" id="CHEBI:15377"/>
        <dbReference type="ChEBI" id="CHEBI:15378"/>
        <dbReference type="ChEBI" id="CHEBI:29950"/>
        <dbReference type="ChEBI" id="CHEBI:74151"/>
        <dbReference type="EC" id="3.1.2.22"/>
    </reaction>
    <physiologicalReaction direction="left-to-right" evidence="10">
        <dbReference type="Rhea" id="RHEA:19234"/>
    </physiologicalReaction>
</comment>
<dbReference type="OrthoDB" id="7531at2157"/>
<dbReference type="EMBL" id="CP026309">
    <property type="protein sequence ID" value="AUV83489.1"/>
    <property type="molecule type" value="Genomic_DNA"/>
</dbReference>
<evidence type="ECO:0000256" key="7">
    <source>
        <dbReference type="ARBA" id="ARBA00042645"/>
    </source>
</evidence>
<comment type="catalytic activity">
    <reaction evidence="11">
        <text>mycophenolic acid O-acyl-beta-D-glucuronide + H2O = mycophenolate + D-glucuronate + H(+)</text>
        <dbReference type="Rhea" id="RHEA:34179"/>
        <dbReference type="ChEBI" id="CHEBI:15377"/>
        <dbReference type="ChEBI" id="CHEBI:15378"/>
        <dbReference type="ChEBI" id="CHEBI:58720"/>
        <dbReference type="ChEBI" id="CHEBI:62932"/>
        <dbReference type="ChEBI" id="CHEBI:66982"/>
        <dbReference type="EC" id="3.1.1.93"/>
    </reaction>
    <physiologicalReaction direction="left-to-right" evidence="11">
        <dbReference type="Rhea" id="RHEA:34180"/>
    </physiologicalReaction>
</comment>
<dbReference type="InterPro" id="IPR029058">
    <property type="entry name" value="AB_hydrolase_fold"/>
</dbReference>
<evidence type="ECO:0000259" key="12">
    <source>
        <dbReference type="Pfam" id="PF00561"/>
    </source>
</evidence>
<gene>
    <name evidence="13" type="ORF">C2R22_19090</name>
</gene>
<dbReference type="Gene3D" id="3.40.50.1820">
    <property type="entry name" value="alpha/beta hydrolase"/>
    <property type="match status" value="1"/>
</dbReference>
<dbReference type="GO" id="GO:0004553">
    <property type="term" value="F:hydrolase activity, hydrolyzing O-glycosyl compounds"/>
    <property type="evidence" value="ECO:0007669"/>
    <property type="project" value="TreeGrafter"/>
</dbReference>
<dbReference type="PANTHER" id="PTHR16138:SF7">
    <property type="entry name" value="PALMITOYL-PROTEIN THIOESTERASE ABHD10, MITOCHONDRIAL"/>
    <property type="match status" value="1"/>
</dbReference>
<organism evidence="13 14">
    <name type="scientific">Salinigranum rubrum</name>
    <dbReference type="NCBI Taxonomy" id="755307"/>
    <lineage>
        <taxon>Archaea</taxon>
        <taxon>Methanobacteriati</taxon>
        <taxon>Methanobacteriota</taxon>
        <taxon>Stenosarchaea group</taxon>
        <taxon>Halobacteria</taxon>
        <taxon>Halobacteriales</taxon>
        <taxon>Haloferacaceae</taxon>
        <taxon>Salinigranum</taxon>
    </lineage>
</organism>
<evidence type="ECO:0000256" key="2">
    <source>
        <dbReference type="ARBA" id="ARBA00022801"/>
    </source>
</evidence>
<dbReference type="RefSeq" id="WP_103427178.1">
    <property type="nucleotide sequence ID" value="NZ_CP026309.1"/>
</dbReference>
<evidence type="ECO:0000313" key="13">
    <source>
        <dbReference type="EMBL" id="AUV83489.1"/>
    </source>
</evidence>
<keyword evidence="3" id="KW-0809">Transit peptide</keyword>
<evidence type="ECO:0000256" key="6">
    <source>
        <dbReference type="ARBA" id="ARBA00041520"/>
    </source>
</evidence>
<dbReference type="Pfam" id="PF00561">
    <property type="entry name" value="Abhydrolase_1"/>
    <property type="match status" value="1"/>
</dbReference>
<evidence type="ECO:0000256" key="11">
    <source>
        <dbReference type="ARBA" id="ARBA00047972"/>
    </source>
</evidence>
<comment type="function">
    <text evidence="9">Acts as an acyl-protein thioesterase that hydrolyzes fatty acids from acylated residues in proteins. Regulates the mitochondrial S-depalmitoylation of the nucleophilic active site residue of peroxiredoxin-5/PRDX5, a key antioxidant protein, therefore modulating mitochondrial antioxidant ability. Also catalyzes the deglucuronidation of mycophenolic acid acyl-glucuronide, an active metabolite of the immunosuppressant drug mycophenolate.</text>
</comment>
<evidence type="ECO:0000313" key="14">
    <source>
        <dbReference type="Proteomes" id="UP000236584"/>
    </source>
</evidence>
<dbReference type="GO" id="GO:0008474">
    <property type="term" value="F:palmitoyl-(protein) hydrolase activity"/>
    <property type="evidence" value="ECO:0007669"/>
    <property type="project" value="UniProtKB-EC"/>
</dbReference>
<dbReference type="AlphaFoldDB" id="A0A2I8VQS7"/>
<dbReference type="GeneID" id="35594244"/>
<feature type="domain" description="AB hydrolase-1" evidence="12">
    <location>
        <begin position="30"/>
        <end position="135"/>
    </location>
</feature>
<evidence type="ECO:0000256" key="5">
    <source>
        <dbReference type="ARBA" id="ARBA00039314"/>
    </source>
</evidence>
<dbReference type="InterPro" id="IPR000073">
    <property type="entry name" value="AB_hydrolase_1"/>
</dbReference>
<dbReference type="PANTHER" id="PTHR16138">
    <property type="entry name" value="MYCOPHENOLIC ACID ACYL-GLUCURONIDE ESTERASE, MITOCHONDRIAL"/>
    <property type="match status" value="1"/>
</dbReference>
<dbReference type="KEGG" id="srub:C2R22_19090"/>
<proteinExistence type="predicted"/>
<dbReference type="EC" id="3.1.1.93" evidence="4"/>
<dbReference type="Proteomes" id="UP000236584">
    <property type="component" value="Chromosome"/>
</dbReference>